<dbReference type="RefSeq" id="WP_345200026.1">
    <property type="nucleotide sequence ID" value="NZ_BAABHX010000001.1"/>
</dbReference>
<dbReference type="PANTHER" id="PTHR47515">
    <property type="entry name" value="LOW CALCIUM RESPONSE LOCUS PROTEIN T"/>
    <property type="match status" value="1"/>
</dbReference>
<accession>A0ABP9LW71</accession>
<dbReference type="Proteomes" id="UP001500353">
    <property type="component" value="Unassembled WGS sequence"/>
</dbReference>
<reference evidence="2" key="1">
    <citation type="journal article" date="2019" name="Int. J. Syst. Evol. Microbiol.">
        <title>The Global Catalogue of Microorganisms (GCM) 10K type strain sequencing project: providing services to taxonomists for standard genome sequencing and annotation.</title>
        <authorList>
            <consortium name="The Broad Institute Genomics Platform"/>
            <consortium name="The Broad Institute Genome Sequencing Center for Infectious Disease"/>
            <person name="Wu L."/>
            <person name="Ma J."/>
        </authorList>
    </citation>
    <scope>NUCLEOTIDE SEQUENCE [LARGE SCALE GENOMIC DNA]</scope>
    <source>
        <strain evidence="2">JCM 18019</strain>
    </source>
</reference>
<evidence type="ECO:0000313" key="1">
    <source>
        <dbReference type="EMBL" id="GAA5084524.1"/>
    </source>
</evidence>
<keyword evidence="2" id="KW-1185">Reference proteome</keyword>
<proteinExistence type="predicted"/>
<dbReference type="PANTHER" id="PTHR47515:SF2">
    <property type="entry name" value="INTEGRASE CORE DOMAIN PROTEIN"/>
    <property type="match status" value="1"/>
</dbReference>
<evidence type="ECO:0000313" key="2">
    <source>
        <dbReference type="Proteomes" id="UP001500353"/>
    </source>
</evidence>
<protein>
    <recommendedName>
        <fullName evidence="3">Integrase catalytic domain-containing protein</fullName>
    </recommendedName>
</protein>
<dbReference type="InterPro" id="IPR012337">
    <property type="entry name" value="RNaseH-like_sf"/>
</dbReference>
<dbReference type="EMBL" id="BAABHX010000001">
    <property type="protein sequence ID" value="GAA5084524.1"/>
    <property type="molecule type" value="Genomic_DNA"/>
</dbReference>
<evidence type="ECO:0008006" key="3">
    <source>
        <dbReference type="Google" id="ProtNLM"/>
    </source>
</evidence>
<comment type="caution">
    <text evidence="1">The sequence shown here is derived from an EMBL/GenBank/DDBJ whole genome shotgun (WGS) entry which is preliminary data.</text>
</comment>
<organism evidence="1 2">
    <name type="scientific">Chryseobacterium ginsengisoli</name>
    <dbReference type="NCBI Taxonomy" id="363853"/>
    <lineage>
        <taxon>Bacteria</taxon>
        <taxon>Pseudomonadati</taxon>
        <taxon>Bacteroidota</taxon>
        <taxon>Flavobacteriia</taxon>
        <taxon>Flavobacteriales</taxon>
        <taxon>Weeksellaceae</taxon>
        <taxon>Chryseobacterium group</taxon>
        <taxon>Chryseobacterium</taxon>
    </lineage>
</organism>
<sequence length="51" mass="6075">MDFMSDALFNSRRFRTLNIIDDYSREVIWIEIGLSIGAMHLTDLLEWIVKE</sequence>
<name>A0ABP9LW71_9FLAO</name>
<dbReference type="SUPFAM" id="SSF53098">
    <property type="entry name" value="Ribonuclease H-like"/>
    <property type="match status" value="1"/>
</dbReference>
<gene>
    <name evidence="1" type="ORF">GCM10023210_04420</name>
</gene>